<keyword evidence="1" id="KW-1185">Reference proteome</keyword>
<reference evidence="1" key="1">
    <citation type="journal article" date="2013" name="Genetics">
        <title>The draft genome and transcriptome of Panagrellus redivivus are shaped by the harsh demands of a free-living lifestyle.</title>
        <authorList>
            <person name="Srinivasan J."/>
            <person name="Dillman A.R."/>
            <person name="Macchietto M.G."/>
            <person name="Heikkinen L."/>
            <person name="Lakso M."/>
            <person name="Fracchia K.M."/>
            <person name="Antoshechkin I."/>
            <person name="Mortazavi A."/>
            <person name="Wong G."/>
            <person name="Sternberg P.W."/>
        </authorList>
    </citation>
    <scope>NUCLEOTIDE SEQUENCE [LARGE SCALE GENOMIC DNA]</scope>
    <source>
        <strain evidence="1">MT8872</strain>
    </source>
</reference>
<evidence type="ECO:0000313" key="1">
    <source>
        <dbReference type="Proteomes" id="UP000492821"/>
    </source>
</evidence>
<sequence length="276" mass="31973">MPYPLEKLKYGLRQRLRELTTPAETYALQIAAPNMAGLQPIQKVYWVQAVTLKIDEEGRVQRRLFDGIQPPETSQEKPLFENCTRFTVKNFKPIHKLSMYLDDILLTATNLTFQDCVLDTTFVQTLINSVKKPIKWINIYNCRFTDENAAKMICNSPAFRTLDAFNIEMPMFPGISSWIEAFVEAEITSLQTFNVLKASISVFEMNKDIFLKFFKAQCENFKVFIMMDFDTDVEDVEHLCIDLFGEHFYSEESEKTVSISCQDTQFILTLKNPSQT</sequence>
<protein>
    <submittedName>
        <fullName evidence="2">FBA_2 domain-containing protein</fullName>
    </submittedName>
</protein>
<accession>A0A7E4UVN9</accession>
<reference evidence="2" key="2">
    <citation type="submission" date="2020-10" db="UniProtKB">
        <authorList>
            <consortium name="WormBaseParasite"/>
        </authorList>
    </citation>
    <scope>IDENTIFICATION</scope>
</reference>
<evidence type="ECO:0000313" key="2">
    <source>
        <dbReference type="WBParaSite" id="Pan_g1339.t1"/>
    </source>
</evidence>
<dbReference type="WBParaSite" id="Pan_g1339.t1">
    <property type="protein sequence ID" value="Pan_g1339.t1"/>
    <property type="gene ID" value="Pan_g1339"/>
</dbReference>
<dbReference type="Proteomes" id="UP000492821">
    <property type="component" value="Unassembled WGS sequence"/>
</dbReference>
<organism evidence="1 2">
    <name type="scientific">Panagrellus redivivus</name>
    <name type="common">Microworm</name>
    <dbReference type="NCBI Taxonomy" id="6233"/>
    <lineage>
        <taxon>Eukaryota</taxon>
        <taxon>Metazoa</taxon>
        <taxon>Ecdysozoa</taxon>
        <taxon>Nematoda</taxon>
        <taxon>Chromadorea</taxon>
        <taxon>Rhabditida</taxon>
        <taxon>Tylenchina</taxon>
        <taxon>Panagrolaimomorpha</taxon>
        <taxon>Panagrolaimoidea</taxon>
        <taxon>Panagrolaimidae</taxon>
        <taxon>Panagrellus</taxon>
    </lineage>
</organism>
<proteinExistence type="predicted"/>
<dbReference type="AlphaFoldDB" id="A0A7E4UVN9"/>
<name>A0A7E4UVN9_PANRE</name>